<feature type="transmembrane region" description="Helical" evidence="1">
    <location>
        <begin position="6"/>
        <end position="23"/>
    </location>
</feature>
<keyword evidence="1" id="KW-0472">Membrane</keyword>
<keyword evidence="1" id="KW-1133">Transmembrane helix</keyword>
<dbReference type="EMBL" id="GGEC01067778">
    <property type="protein sequence ID" value="MBX48262.1"/>
    <property type="molecule type" value="Transcribed_RNA"/>
</dbReference>
<dbReference type="AlphaFoldDB" id="A0A2P2P0P4"/>
<keyword evidence="1" id="KW-0812">Transmembrane</keyword>
<sequence>MILFRLILFTFFITFLQLFFKFSRIIKSEPNRQGFCPTLESL</sequence>
<evidence type="ECO:0000313" key="2">
    <source>
        <dbReference type="EMBL" id="MBX48262.1"/>
    </source>
</evidence>
<organism evidence="2">
    <name type="scientific">Rhizophora mucronata</name>
    <name type="common">Asiatic mangrove</name>
    <dbReference type="NCBI Taxonomy" id="61149"/>
    <lineage>
        <taxon>Eukaryota</taxon>
        <taxon>Viridiplantae</taxon>
        <taxon>Streptophyta</taxon>
        <taxon>Embryophyta</taxon>
        <taxon>Tracheophyta</taxon>
        <taxon>Spermatophyta</taxon>
        <taxon>Magnoliopsida</taxon>
        <taxon>eudicotyledons</taxon>
        <taxon>Gunneridae</taxon>
        <taxon>Pentapetalae</taxon>
        <taxon>rosids</taxon>
        <taxon>fabids</taxon>
        <taxon>Malpighiales</taxon>
        <taxon>Rhizophoraceae</taxon>
        <taxon>Rhizophora</taxon>
    </lineage>
</organism>
<evidence type="ECO:0000256" key="1">
    <source>
        <dbReference type="SAM" id="Phobius"/>
    </source>
</evidence>
<accession>A0A2P2P0P4</accession>
<protein>
    <submittedName>
        <fullName evidence="2">Uncharacterized protein</fullName>
    </submittedName>
</protein>
<proteinExistence type="predicted"/>
<name>A0A2P2P0P4_RHIMU</name>
<reference evidence="2" key="1">
    <citation type="submission" date="2018-02" db="EMBL/GenBank/DDBJ databases">
        <title>Rhizophora mucronata_Transcriptome.</title>
        <authorList>
            <person name="Meera S.P."/>
            <person name="Sreeshan A."/>
            <person name="Augustine A."/>
        </authorList>
    </citation>
    <scope>NUCLEOTIDE SEQUENCE</scope>
    <source>
        <tissue evidence="2">Leaf</tissue>
    </source>
</reference>